<dbReference type="Proteomes" id="UP000015104">
    <property type="component" value="Unassembled WGS sequence"/>
</dbReference>
<dbReference type="EMBL" id="CAEY01000237">
    <property type="status" value="NOT_ANNOTATED_CDS"/>
    <property type="molecule type" value="Genomic_DNA"/>
</dbReference>
<proteinExistence type="predicted"/>
<accession>T1KM36</accession>
<reference evidence="1" key="2">
    <citation type="submission" date="2015-06" db="UniProtKB">
        <authorList>
            <consortium name="EnsemblMetazoa"/>
        </authorList>
    </citation>
    <scope>IDENTIFICATION</scope>
</reference>
<protein>
    <submittedName>
        <fullName evidence="1">Uncharacterized protein</fullName>
    </submittedName>
</protein>
<dbReference type="HOGENOM" id="CLU_3428672_0_0_1"/>
<dbReference type="EnsemblMetazoa" id="tetur15g00200.1">
    <property type="protein sequence ID" value="tetur15g00200.1"/>
    <property type="gene ID" value="tetur15g00200"/>
</dbReference>
<name>T1KM36_TETUR</name>
<sequence>MKFLPLSHVMSPCKKKFNFL</sequence>
<evidence type="ECO:0000313" key="1">
    <source>
        <dbReference type="EnsemblMetazoa" id="tetur15g00200.1"/>
    </source>
</evidence>
<evidence type="ECO:0000313" key="2">
    <source>
        <dbReference type="Proteomes" id="UP000015104"/>
    </source>
</evidence>
<reference evidence="2" key="1">
    <citation type="submission" date="2011-08" db="EMBL/GenBank/DDBJ databases">
        <authorList>
            <person name="Rombauts S."/>
        </authorList>
    </citation>
    <scope>NUCLEOTIDE SEQUENCE</scope>
    <source>
        <strain evidence="2">London</strain>
    </source>
</reference>
<dbReference type="AlphaFoldDB" id="T1KM36"/>
<organism evidence="1 2">
    <name type="scientific">Tetranychus urticae</name>
    <name type="common">Two-spotted spider mite</name>
    <dbReference type="NCBI Taxonomy" id="32264"/>
    <lineage>
        <taxon>Eukaryota</taxon>
        <taxon>Metazoa</taxon>
        <taxon>Ecdysozoa</taxon>
        <taxon>Arthropoda</taxon>
        <taxon>Chelicerata</taxon>
        <taxon>Arachnida</taxon>
        <taxon>Acari</taxon>
        <taxon>Acariformes</taxon>
        <taxon>Trombidiformes</taxon>
        <taxon>Prostigmata</taxon>
        <taxon>Eleutherengona</taxon>
        <taxon>Raphignathae</taxon>
        <taxon>Tetranychoidea</taxon>
        <taxon>Tetranychidae</taxon>
        <taxon>Tetranychus</taxon>
    </lineage>
</organism>
<keyword evidence="2" id="KW-1185">Reference proteome</keyword>